<reference key="1">
    <citation type="submission" date="2010-11" db="EMBL/GenBank/DDBJ databases">
        <title>The complete genome of Paludibacter propionicigenes DSM 17365.</title>
        <authorList>
            <consortium name="US DOE Joint Genome Institute (JGI-PGF)"/>
            <person name="Lucas S."/>
            <person name="Copeland A."/>
            <person name="Lapidus A."/>
            <person name="Bruce D."/>
            <person name="Goodwin L."/>
            <person name="Pitluck S."/>
            <person name="Kyrpides N."/>
            <person name="Mavromatis K."/>
            <person name="Ivanova N."/>
            <person name="Munk A.C."/>
            <person name="Brettin T."/>
            <person name="Detter J.C."/>
            <person name="Han C."/>
            <person name="Tapia R."/>
            <person name="Land M."/>
            <person name="Hauser L."/>
            <person name="Markowitz V."/>
            <person name="Cheng J.-F."/>
            <person name="Hugenholtz P."/>
            <person name="Woyke T."/>
            <person name="Wu D."/>
            <person name="Gronow S."/>
            <person name="Wellnitz S."/>
            <person name="Brambilla E."/>
            <person name="Klenk H.-P."/>
            <person name="Eisen J.A."/>
        </authorList>
    </citation>
    <scope>NUCLEOTIDE SEQUENCE</scope>
    <source>
        <strain>WB4</strain>
    </source>
</reference>
<feature type="binding site" evidence="15">
    <location>
        <position position="111"/>
    </location>
    <ligand>
        <name>S-adenosyl-L-methionine</name>
        <dbReference type="ChEBI" id="CHEBI:59789"/>
        <label>1</label>
    </ligand>
</feature>
<dbReference type="GO" id="GO:0051989">
    <property type="term" value="F:coproporphyrinogen dehydrogenase activity"/>
    <property type="evidence" value="ECO:0007669"/>
    <property type="project" value="UniProtKB-EC"/>
</dbReference>
<evidence type="ECO:0000256" key="8">
    <source>
        <dbReference type="ARBA" id="ARBA00022723"/>
    </source>
</evidence>
<dbReference type="SFLD" id="SFLDG01082">
    <property type="entry name" value="B12-binding_domain_containing"/>
    <property type="match status" value="1"/>
</dbReference>
<dbReference type="eggNOG" id="COG0635">
    <property type="taxonomic scope" value="Bacteria"/>
</dbReference>
<keyword evidence="6 14" id="KW-0963">Cytoplasm</keyword>
<comment type="subcellular location">
    <subcellularLocation>
        <location evidence="1 14">Cytoplasm</location>
    </subcellularLocation>
</comment>
<dbReference type="InterPro" id="IPR007197">
    <property type="entry name" value="rSAM"/>
</dbReference>
<dbReference type="Gene3D" id="3.20.20.70">
    <property type="entry name" value="Aldolase class I"/>
    <property type="match status" value="1"/>
</dbReference>
<dbReference type="GO" id="GO:0006782">
    <property type="term" value="P:protoporphyrinogen IX biosynthetic process"/>
    <property type="evidence" value="ECO:0007669"/>
    <property type="project" value="UniProtKB-UniPathway"/>
</dbReference>
<dbReference type="AlphaFoldDB" id="E4T7L7"/>
<dbReference type="PANTHER" id="PTHR13932">
    <property type="entry name" value="COPROPORPHYRINIGEN III OXIDASE"/>
    <property type="match status" value="1"/>
</dbReference>
<evidence type="ECO:0000256" key="4">
    <source>
        <dbReference type="ARBA" id="ARBA00011245"/>
    </source>
</evidence>
<comment type="catalytic activity">
    <reaction evidence="13 14">
        <text>coproporphyrinogen III + 2 S-adenosyl-L-methionine = protoporphyrinogen IX + 2 5'-deoxyadenosine + 2 L-methionine + 2 CO2</text>
        <dbReference type="Rhea" id="RHEA:15425"/>
        <dbReference type="ChEBI" id="CHEBI:16526"/>
        <dbReference type="ChEBI" id="CHEBI:17319"/>
        <dbReference type="ChEBI" id="CHEBI:57307"/>
        <dbReference type="ChEBI" id="CHEBI:57309"/>
        <dbReference type="ChEBI" id="CHEBI:57844"/>
        <dbReference type="ChEBI" id="CHEBI:59789"/>
        <dbReference type="EC" id="1.3.98.3"/>
    </reaction>
</comment>
<evidence type="ECO:0000313" key="19">
    <source>
        <dbReference type="Proteomes" id="UP000008718"/>
    </source>
</evidence>
<dbReference type="SFLD" id="SFLDG01065">
    <property type="entry name" value="anaerobic_coproporphyrinogen-I"/>
    <property type="match status" value="1"/>
</dbReference>
<keyword evidence="9 14" id="KW-0560">Oxidoreductase</keyword>
<evidence type="ECO:0000256" key="10">
    <source>
        <dbReference type="ARBA" id="ARBA00023004"/>
    </source>
</evidence>
<dbReference type="EMBL" id="CP002345">
    <property type="protein sequence ID" value="ADQ80711.1"/>
    <property type="molecule type" value="Genomic_DNA"/>
</dbReference>
<dbReference type="PIRSF" id="PIRSF000167">
    <property type="entry name" value="HemN"/>
    <property type="match status" value="1"/>
</dbReference>
<feature type="binding site" evidence="16">
    <location>
        <position position="60"/>
    </location>
    <ligand>
        <name>[4Fe-4S] cluster</name>
        <dbReference type="ChEBI" id="CHEBI:49883"/>
        <note>4Fe-4S-S-AdoMet</note>
    </ligand>
</feature>
<keyword evidence="10 14" id="KW-0408">Iron</keyword>
<dbReference type="InterPro" id="IPR058240">
    <property type="entry name" value="rSAM_sf"/>
</dbReference>
<dbReference type="EC" id="1.3.98.3" evidence="14"/>
<dbReference type="Pfam" id="PF04055">
    <property type="entry name" value="Radical_SAM"/>
    <property type="match status" value="1"/>
</dbReference>
<accession>E4T7L7</accession>
<dbReference type="KEGG" id="ppn:Palpr_2579"/>
<dbReference type="HOGENOM" id="CLU_027579_3_0_10"/>
<feature type="binding site" evidence="15">
    <location>
        <position position="242"/>
    </location>
    <ligand>
        <name>S-adenosyl-L-methionine</name>
        <dbReference type="ChEBI" id="CHEBI:59789"/>
        <label>2</label>
    </ligand>
</feature>
<dbReference type="Proteomes" id="UP000008718">
    <property type="component" value="Chromosome"/>
</dbReference>
<evidence type="ECO:0000256" key="6">
    <source>
        <dbReference type="ARBA" id="ARBA00022490"/>
    </source>
</evidence>
<comment type="subunit">
    <text evidence="4">Monomer.</text>
</comment>
<dbReference type="SMART" id="SM00729">
    <property type="entry name" value="Elp3"/>
    <property type="match status" value="1"/>
</dbReference>
<keyword evidence="5 14" id="KW-0004">4Fe-4S</keyword>
<feature type="binding site" evidence="15">
    <location>
        <position position="54"/>
    </location>
    <ligand>
        <name>S-adenosyl-L-methionine</name>
        <dbReference type="ChEBI" id="CHEBI:59789"/>
        <label>1</label>
    </ligand>
</feature>
<evidence type="ECO:0000256" key="3">
    <source>
        <dbReference type="ARBA" id="ARBA00005493"/>
    </source>
</evidence>
<dbReference type="SUPFAM" id="SSF102114">
    <property type="entry name" value="Radical SAM enzymes"/>
    <property type="match status" value="1"/>
</dbReference>
<reference evidence="18 19" key="2">
    <citation type="journal article" date="2011" name="Stand. Genomic Sci.">
        <title>Complete genome sequence of Paludibacter propionicigenes type strain (WB4).</title>
        <authorList>
            <person name="Gronow S."/>
            <person name="Munk C."/>
            <person name="Lapidus A."/>
            <person name="Nolan M."/>
            <person name="Lucas S."/>
            <person name="Hammon N."/>
            <person name="Deshpande S."/>
            <person name="Cheng J.F."/>
            <person name="Tapia R."/>
            <person name="Han C."/>
            <person name="Goodwin L."/>
            <person name="Pitluck S."/>
            <person name="Liolios K."/>
            <person name="Ivanova N."/>
            <person name="Mavromatis K."/>
            <person name="Mikhailova N."/>
            <person name="Pati A."/>
            <person name="Chen A."/>
            <person name="Palaniappan K."/>
            <person name="Land M."/>
            <person name="Hauser L."/>
            <person name="Chang Y.J."/>
            <person name="Jeffries C.D."/>
            <person name="Brambilla E."/>
            <person name="Rohde M."/>
            <person name="Goker M."/>
            <person name="Detter J.C."/>
            <person name="Woyke T."/>
            <person name="Bristow J."/>
            <person name="Eisen J.A."/>
            <person name="Markowitz V."/>
            <person name="Hugenholtz P."/>
            <person name="Kyrpides N.C."/>
            <person name="Klenk H.P."/>
        </authorList>
    </citation>
    <scope>NUCLEOTIDE SEQUENCE [LARGE SCALE GENOMIC DNA]</scope>
    <source>
        <strain evidence="19">DSM 17365 / JCM 13257 / WB4</strain>
    </source>
</reference>
<keyword evidence="8 14" id="KW-0479">Metal-binding</keyword>
<dbReference type="UniPathway" id="UPA00251">
    <property type="reaction ID" value="UER00323"/>
</dbReference>
<feature type="binding site" evidence="15">
    <location>
        <position position="208"/>
    </location>
    <ligand>
        <name>S-adenosyl-L-methionine</name>
        <dbReference type="ChEBI" id="CHEBI:59789"/>
        <label>2</label>
    </ligand>
</feature>
<dbReference type="InterPro" id="IPR013785">
    <property type="entry name" value="Aldolase_TIM"/>
</dbReference>
<dbReference type="OrthoDB" id="9808022at2"/>
<dbReference type="InterPro" id="IPR004558">
    <property type="entry name" value="Coprogen_oxidase_HemN"/>
</dbReference>
<protein>
    <recommendedName>
        <fullName evidence="14">Coproporphyrinogen-III oxidase</fullName>
        <ecNumber evidence="14">1.3.98.3</ecNumber>
    </recommendedName>
</protein>
<feature type="binding site" evidence="15">
    <location>
        <position position="183"/>
    </location>
    <ligand>
        <name>S-adenosyl-L-methionine</name>
        <dbReference type="ChEBI" id="CHEBI:59789"/>
        <label>2</label>
    </ligand>
</feature>
<dbReference type="STRING" id="694427.Palpr_2579"/>
<name>E4T7L7_PALPW</name>
<evidence type="ECO:0000256" key="15">
    <source>
        <dbReference type="PIRSR" id="PIRSR000167-1"/>
    </source>
</evidence>
<dbReference type="InterPro" id="IPR034505">
    <property type="entry name" value="Coproporphyrinogen-III_oxidase"/>
</dbReference>
<dbReference type="GO" id="GO:0004109">
    <property type="term" value="F:coproporphyrinogen oxidase activity"/>
    <property type="evidence" value="ECO:0007669"/>
    <property type="project" value="InterPro"/>
</dbReference>
<feature type="binding site" evidence="15">
    <location>
        <begin position="66"/>
        <end position="68"/>
    </location>
    <ligand>
        <name>S-adenosyl-L-methionine</name>
        <dbReference type="ChEBI" id="CHEBI:59789"/>
        <label>2</label>
    </ligand>
</feature>
<evidence type="ECO:0000256" key="16">
    <source>
        <dbReference type="PIRSR" id="PIRSR000167-2"/>
    </source>
</evidence>
<evidence type="ECO:0000256" key="14">
    <source>
        <dbReference type="PIRNR" id="PIRNR000167"/>
    </source>
</evidence>
<evidence type="ECO:0000313" key="18">
    <source>
        <dbReference type="EMBL" id="ADQ80711.1"/>
    </source>
</evidence>
<keyword evidence="12 14" id="KW-0627">Porphyrin biosynthesis</keyword>
<feature type="binding site" evidence="16">
    <location>
        <position position="64"/>
    </location>
    <ligand>
        <name>[4Fe-4S] cluster</name>
        <dbReference type="ChEBI" id="CHEBI:49883"/>
        <note>4Fe-4S-S-AdoMet</note>
    </ligand>
</feature>
<evidence type="ECO:0000256" key="11">
    <source>
        <dbReference type="ARBA" id="ARBA00023014"/>
    </source>
</evidence>
<gene>
    <name evidence="18" type="ordered locus">Palpr_2579</name>
</gene>
<evidence type="ECO:0000256" key="9">
    <source>
        <dbReference type="ARBA" id="ARBA00023002"/>
    </source>
</evidence>
<proteinExistence type="inferred from homology"/>
<keyword evidence="19" id="KW-1185">Reference proteome</keyword>
<evidence type="ECO:0000259" key="17">
    <source>
        <dbReference type="PROSITE" id="PS51918"/>
    </source>
</evidence>
<feature type="binding site" evidence="15">
    <location>
        <position position="144"/>
    </location>
    <ligand>
        <name>S-adenosyl-L-methionine</name>
        <dbReference type="ChEBI" id="CHEBI:59789"/>
        <label>1</label>
    </ligand>
</feature>
<dbReference type="GO" id="GO:0046872">
    <property type="term" value="F:metal ion binding"/>
    <property type="evidence" value="ECO:0007669"/>
    <property type="project" value="UniProtKB-KW"/>
</dbReference>
<dbReference type="PROSITE" id="PS51918">
    <property type="entry name" value="RADICAL_SAM"/>
    <property type="match status" value="1"/>
</dbReference>
<dbReference type="GO" id="GO:0051539">
    <property type="term" value="F:4 iron, 4 sulfur cluster binding"/>
    <property type="evidence" value="ECO:0007669"/>
    <property type="project" value="UniProtKB-KW"/>
</dbReference>
<dbReference type="PANTHER" id="PTHR13932:SF6">
    <property type="entry name" value="OXYGEN-INDEPENDENT COPROPORPHYRINOGEN III OXIDASE"/>
    <property type="match status" value="1"/>
</dbReference>
<evidence type="ECO:0000256" key="13">
    <source>
        <dbReference type="ARBA" id="ARBA00048321"/>
    </source>
</evidence>
<evidence type="ECO:0000256" key="2">
    <source>
        <dbReference type="ARBA" id="ARBA00004785"/>
    </source>
</evidence>
<feature type="binding site" evidence="15">
    <location>
        <position position="171"/>
    </location>
    <ligand>
        <name>S-adenosyl-L-methionine</name>
        <dbReference type="ChEBI" id="CHEBI:59789"/>
        <label>2</label>
    </ligand>
</feature>
<dbReference type="RefSeq" id="WP_013446080.1">
    <property type="nucleotide sequence ID" value="NC_014734.1"/>
</dbReference>
<comment type="similarity">
    <text evidence="3 14">Belongs to the anaerobic coproporphyrinogen-III oxidase family.</text>
</comment>
<sequence>MKVTPEFLNKYNKTGPRYTSYPPATSFSQSFTSADYVPAVIQSNSEQPESISIYVHIPFCPQLCFFCGCNTSAFESAAKVRRYIDCVLKEIDTVAQHIDKKRKVSQVHWGGGTPNSINFDYIQEIMEKIASHFEYTKNAEIAIECSPAYLTMEDIDRLAAIGFNRVSMGIQDFHPEVLKAINRREPKFPIEQVMERLRQNNFKGINLDLVYGLPLQTLESFKENIEKAISLSPDRIVTFSYAHVPWVNQNQTKMDESTMAGPDLKLQMLLAGFKMMTNAGYESIGMDHFAKPTDELAIAKHNKKLHRNFQGYCTRETTGQVYAFGTSGISQLWGSYAQNTKNLNQYMDEIESTGLAIDRGYSMTKEEIIIREVINQVMCNGYLNFTEIAEHLKSTPEEIAAVTKYDPAMLQPFIEDGLVDIVDGNIHVSADGMFVVRNIAMLFDPNLATTTYKFSKTV</sequence>
<evidence type="ECO:0000256" key="12">
    <source>
        <dbReference type="ARBA" id="ARBA00023244"/>
    </source>
</evidence>
<evidence type="ECO:0000256" key="7">
    <source>
        <dbReference type="ARBA" id="ARBA00022691"/>
    </source>
</evidence>
<comment type="pathway">
    <text evidence="2 14">Porphyrin-containing compound metabolism; protoporphyrin-IX biosynthesis; protoporphyrinogen-IX from coproporphyrinogen-III (AdoMet route): step 1/1.</text>
</comment>
<comment type="cofactor">
    <cofactor evidence="14 16">
        <name>[4Fe-4S] cluster</name>
        <dbReference type="ChEBI" id="CHEBI:49883"/>
    </cofactor>
    <text evidence="14 16">Binds 1 [4Fe-4S] cluster. The cluster is coordinated with 3 cysteines and an exchangeable S-adenosyl-L-methionine.</text>
</comment>
<evidence type="ECO:0000256" key="5">
    <source>
        <dbReference type="ARBA" id="ARBA00022485"/>
    </source>
</evidence>
<dbReference type="GO" id="GO:0005737">
    <property type="term" value="C:cytoplasm"/>
    <property type="evidence" value="ECO:0007669"/>
    <property type="project" value="UniProtKB-SubCell"/>
</dbReference>
<keyword evidence="11 14" id="KW-0411">Iron-sulfur</keyword>
<dbReference type="SFLD" id="SFLDS00029">
    <property type="entry name" value="Radical_SAM"/>
    <property type="match status" value="1"/>
</dbReference>
<dbReference type="NCBIfam" id="TIGR00538">
    <property type="entry name" value="hemN"/>
    <property type="match status" value="1"/>
</dbReference>
<feature type="binding site" evidence="15">
    <location>
        <position position="329"/>
    </location>
    <ligand>
        <name>S-adenosyl-L-methionine</name>
        <dbReference type="ChEBI" id="CHEBI:59789"/>
        <label>1</label>
    </ligand>
</feature>
<feature type="domain" description="Radical SAM core" evidence="17">
    <location>
        <begin position="45"/>
        <end position="282"/>
    </location>
</feature>
<organism evidence="18 19">
    <name type="scientific">Paludibacter propionicigenes (strain DSM 17365 / JCM 13257 / WB4)</name>
    <dbReference type="NCBI Taxonomy" id="694427"/>
    <lineage>
        <taxon>Bacteria</taxon>
        <taxon>Pseudomonadati</taxon>
        <taxon>Bacteroidota</taxon>
        <taxon>Bacteroidia</taxon>
        <taxon>Bacteroidales</taxon>
        <taxon>Paludibacteraceae</taxon>
        <taxon>Paludibacter</taxon>
    </lineage>
</organism>
<dbReference type="Gene3D" id="1.10.10.920">
    <property type="match status" value="1"/>
</dbReference>
<evidence type="ECO:0000256" key="1">
    <source>
        <dbReference type="ARBA" id="ARBA00004496"/>
    </source>
</evidence>
<feature type="binding site" evidence="16">
    <location>
        <position position="67"/>
    </location>
    <ligand>
        <name>[4Fe-4S] cluster</name>
        <dbReference type="ChEBI" id="CHEBI:49883"/>
        <note>4Fe-4S-S-AdoMet</note>
    </ligand>
</feature>
<feature type="binding site" evidence="15">
    <location>
        <begin position="112"/>
        <end position="113"/>
    </location>
    <ligand>
        <name>S-adenosyl-L-methionine</name>
        <dbReference type="ChEBI" id="CHEBI:59789"/>
        <label>2</label>
    </ligand>
</feature>
<keyword evidence="7 14" id="KW-0949">S-adenosyl-L-methionine</keyword>
<dbReference type="InterPro" id="IPR006638">
    <property type="entry name" value="Elp3/MiaA/NifB-like_rSAM"/>
</dbReference>